<dbReference type="SUPFAM" id="SSF53098">
    <property type="entry name" value="Ribonuclease H-like"/>
    <property type="match status" value="1"/>
</dbReference>
<dbReference type="InterPro" id="IPR039537">
    <property type="entry name" value="Retrotran_Ty1/copia-like"/>
</dbReference>
<protein>
    <recommendedName>
        <fullName evidence="1">Integrase catalytic domain-containing protein</fullName>
    </recommendedName>
</protein>
<dbReference type="OrthoDB" id="413361at2759"/>
<dbReference type="PANTHER" id="PTHR42648:SF28">
    <property type="entry name" value="TRANSPOSON-ENCODED PROTEIN WITH RIBONUCLEASE H-LIKE AND RETROVIRUS ZINC FINGER-LIKE DOMAINS"/>
    <property type="match status" value="1"/>
</dbReference>
<dbReference type="EMBL" id="BGPR01000593">
    <property type="protein sequence ID" value="GBM27722.1"/>
    <property type="molecule type" value="Genomic_DNA"/>
</dbReference>
<dbReference type="GO" id="GO:0015074">
    <property type="term" value="P:DNA integration"/>
    <property type="evidence" value="ECO:0007669"/>
    <property type="project" value="InterPro"/>
</dbReference>
<organism evidence="2 3">
    <name type="scientific">Araneus ventricosus</name>
    <name type="common">Orbweaver spider</name>
    <name type="synonym">Epeira ventricosa</name>
    <dbReference type="NCBI Taxonomy" id="182803"/>
    <lineage>
        <taxon>Eukaryota</taxon>
        <taxon>Metazoa</taxon>
        <taxon>Ecdysozoa</taxon>
        <taxon>Arthropoda</taxon>
        <taxon>Chelicerata</taxon>
        <taxon>Arachnida</taxon>
        <taxon>Araneae</taxon>
        <taxon>Araneomorphae</taxon>
        <taxon>Entelegynae</taxon>
        <taxon>Araneoidea</taxon>
        <taxon>Araneidae</taxon>
        <taxon>Araneus</taxon>
    </lineage>
</organism>
<dbReference type="GO" id="GO:0003676">
    <property type="term" value="F:nucleic acid binding"/>
    <property type="evidence" value="ECO:0007669"/>
    <property type="project" value="InterPro"/>
</dbReference>
<sequence length="86" mass="9860">MEENLITEVRMFLKNKGVVQRFTATYTPEQNGGSERENRTIVEMPRTLKKYNPDVEFPPALWAELINTAVYILNRAGKSSVKNMSP</sequence>
<name>A0A4Y2EEZ9_ARAVE</name>
<dbReference type="Gene3D" id="3.30.420.10">
    <property type="entry name" value="Ribonuclease H-like superfamily/Ribonuclease H"/>
    <property type="match status" value="1"/>
</dbReference>
<dbReference type="AlphaFoldDB" id="A0A4Y2EEZ9"/>
<evidence type="ECO:0000259" key="1">
    <source>
        <dbReference type="PROSITE" id="PS50994"/>
    </source>
</evidence>
<gene>
    <name evidence="2" type="ORF">AVEN_25345_1</name>
</gene>
<reference evidence="2 3" key="1">
    <citation type="journal article" date="2019" name="Sci. Rep.">
        <title>Orb-weaving spider Araneus ventricosus genome elucidates the spidroin gene catalogue.</title>
        <authorList>
            <person name="Kono N."/>
            <person name="Nakamura H."/>
            <person name="Ohtoshi R."/>
            <person name="Moran D.A.P."/>
            <person name="Shinohara A."/>
            <person name="Yoshida Y."/>
            <person name="Fujiwara M."/>
            <person name="Mori M."/>
            <person name="Tomita M."/>
            <person name="Arakawa K."/>
        </authorList>
    </citation>
    <scope>NUCLEOTIDE SEQUENCE [LARGE SCALE GENOMIC DNA]</scope>
</reference>
<dbReference type="PANTHER" id="PTHR42648">
    <property type="entry name" value="TRANSPOSASE, PUTATIVE-RELATED"/>
    <property type="match status" value="1"/>
</dbReference>
<comment type="caution">
    <text evidence="2">The sequence shown here is derived from an EMBL/GenBank/DDBJ whole genome shotgun (WGS) entry which is preliminary data.</text>
</comment>
<keyword evidence="3" id="KW-1185">Reference proteome</keyword>
<dbReference type="PROSITE" id="PS50994">
    <property type="entry name" value="INTEGRASE"/>
    <property type="match status" value="1"/>
</dbReference>
<dbReference type="InterPro" id="IPR001584">
    <property type="entry name" value="Integrase_cat-core"/>
</dbReference>
<evidence type="ECO:0000313" key="2">
    <source>
        <dbReference type="EMBL" id="GBM27722.1"/>
    </source>
</evidence>
<dbReference type="InterPro" id="IPR012337">
    <property type="entry name" value="RNaseH-like_sf"/>
</dbReference>
<evidence type="ECO:0000313" key="3">
    <source>
        <dbReference type="Proteomes" id="UP000499080"/>
    </source>
</evidence>
<dbReference type="InterPro" id="IPR036397">
    <property type="entry name" value="RNaseH_sf"/>
</dbReference>
<accession>A0A4Y2EEZ9</accession>
<dbReference type="Proteomes" id="UP000499080">
    <property type="component" value="Unassembled WGS sequence"/>
</dbReference>
<feature type="domain" description="Integrase catalytic" evidence="1">
    <location>
        <begin position="1"/>
        <end position="86"/>
    </location>
</feature>
<proteinExistence type="predicted"/>